<dbReference type="EMBL" id="ADCP02000001">
    <property type="protein sequence ID" value="EFV44665.1"/>
    <property type="molecule type" value="Genomic_DNA"/>
</dbReference>
<reference evidence="3 4" key="1">
    <citation type="submission" date="2010-10" db="EMBL/GenBank/DDBJ databases">
        <authorList>
            <consortium name="The Broad Institute Genome Sequencing Platform"/>
            <person name="Ward D."/>
            <person name="Earl A."/>
            <person name="Feldgarden M."/>
            <person name="Young S.K."/>
            <person name="Gargeya S."/>
            <person name="Zeng Q."/>
            <person name="Alvarado L."/>
            <person name="Berlin A."/>
            <person name="Bochicchio J."/>
            <person name="Chapman S.B."/>
            <person name="Chen Z."/>
            <person name="Freedman E."/>
            <person name="Gellesch M."/>
            <person name="Goldberg J."/>
            <person name="Griggs A."/>
            <person name="Gujja S."/>
            <person name="Heilman E."/>
            <person name="Heiman D."/>
            <person name="Howarth C."/>
            <person name="Mehta T."/>
            <person name="Neiman D."/>
            <person name="Pearson M."/>
            <person name="Roberts A."/>
            <person name="Saif S."/>
            <person name="Shea T."/>
            <person name="Shenoy N."/>
            <person name="Sisk P."/>
            <person name="Stolte C."/>
            <person name="Sykes S."/>
            <person name="White J."/>
            <person name="Yandava C."/>
            <person name="Allen-Vercoe E."/>
            <person name="Sibley C."/>
            <person name="Ambrose C.E."/>
            <person name="Strauss J."/>
            <person name="Daigneault M."/>
            <person name="Haas B."/>
            <person name="Nusbaum C."/>
            <person name="Birren B."/>
        </authorList>
    </citation>
    <scope>NUCLEOTIDE SEQUENCE [LARGE SCALE GENOMIC DNA]</scope>
    <source>
        <strain evidence="3 4">3_1_6</strain>
    </source>
</reference>
<dbReference type="InterPro" id="IPR008565">
    <property type="entry name" value="TtsA-like_GH18_dom"/>
</dbReference>
<dbReference type="eggNOG" id="COG3926">
    <property type="taxonomic scope" value="Bacteria"/>
</dbReference>
<feature type="domain" description="TtsA-like Glycoside hydrolase family 108" evidence="1">
    <location>
        <begin position="11"/>
        <end position="110"/>
    </location>
</feature>
<dbReference type="SUPFAM" id="SSF53955">
    <property type="entry name" value="Lysozyme-like"/>
    <property type="match status" value="1"/>
</dbReference>
<dbReference type="Pfam" id="PF05838">
    <property type="entry name" value="Glyco_hydro_108"/>
    <property type="match status" value="1"/>
</dbReference>
<dbReference type="GeneID" id="78086686"/>
<proteinExistence type="predicted"/>
<organism evidence="3 4">
    <name type="scientific">Bilophila wadsworthia (strain 3_1_6)</name>
    <dbReference type="NCBI Taxonomy" id="563192"/>
    <lineage>
        <taxon>Bacteria</taxon>
        <taxon>Pseudomonadati</taxon>
        <taxon>Thermodesulfobacteriota</taxon>
        <taxon>Desulfovibrionia</taxon>
        <taxon>Desulfovibrionales</taxon>
        <taxon>Desulfovibrionaceae</taxon>
        <taxon>Bilophila</taxon>
    </lineage>
</organism>
<gene>
    <name evidence="3" type="ORF">HMPREF0179_01566</name>
</gene>
<sequence>MADFDLAYAPVAKWEGGWTHDSGDKGGETFRGCARNFFPNEPIWPVIDREKSHPSYKKGKAAFSAHLMGIPSLTGCVKGWYKKEWWDKLGLERFDQIVADELFEQAVNLGKAGMGRYLQRLCNAFNWRKDGSADGVRLFDDLQTDGVVGPKTLSALSIVLSRNDARRIVHLMNCMQGAHYVNSAANRLPLRKFCVGGWPTRTYDPGQEVF</sequence>
<dbReference type="RefSeq" id="WP_005026889.1">
    <property type="nucleotide sequence ID" value="NZ_KE150238.1"/>
</dbReference>
<reference evidence="3 4" key="2">
    <citation type="submission" date="2013-04" db="EMBL/GenBank/DDBJ databases">
        <title>The Genome Sequence of Bilophila wadsworthia 3_1_6.</title>
        <authorList>
            <consortium name="The Broad Institute Genomics Platform"/>
            <person name="Earl A."/>
            <person name="Ward D."/>
            <person name="Feldgarden M."/>
            <person name="Gevers D."/>
            <person name="Sibley C."/>
            <person name="Strauss J."/>
            <person name="Allen-Vercoe E."/>
            <person name="Walker B."/>
            <person name="Young S."/>
            <person name="Zeng Q."/>
            <person name="Gargeya S."/>
            <person name="Fitzgerald M."/>
            <person name="Haas B."/>
            <person name="Abouelleil A."/>
            <person name="Allen A.W."/>
            <person name="Alvarado L."/>
            <person name="Arachchi H.M."/>
            <person name="Berlin A.M."/>
            <person name="Chapman S.B."/>
            <person name="Gainer-Dewar J."/>
            <person name="Goldberg J."/>
            <person name="Griggs A."/>
            <person name="Gujja S."/>
            <person name="Hansen M."/>
            <person name="Howarth C."/>
            <person name="Imamovic A."/>
            <person name="Ireland A."/>
            <person name="Larimer J."/>
            <person name="McCowan C."/>
            <person name="Murphy C."/>
            <person name="Pearson M."/>
            <person name="Poon T.W."/>
            <person name="Priest M."/>
            <person name="Roberts A."/>
            <person name="Saif S."/>
            <person name="Shea T."/>
            <person name="Sisk P."/>
            <person name="Sykes S."/>
            <person name="Wortman J."/>
            <person name="Nusbaum C."/>
            <person name="Birren B."/>
        </authorList>
    </citation>
    <scope>NUCLEOTIDE SEQUENCE [LARGE SCALE GENOMIC DNA]</scope>
    <source>
        <strain evidence="3 4">3_1_6</strain>
    </source>
</reference>
<comment type="caution">
    <text evidence="3">The sequence shown here is derived from an EMBL/GenBank/DDBJ whole genome shotgun (WGS) entry which is preliminary data.</text>
</comment>
<dbReference type="Proteomes" id="UP000006034">
    <property type="component" value="Unassembled WGS sequence"/>
</dbReference>
<dbReference type="OrthoDB" id="5359795at2"/>
<dbReference type="InterPro" id="IPR018537">
    <property type="entry name" value="Peptidoglycan-bd_3"/>
</dbReference>
<evidence type="ECO:0000313" key="4">
    <source>
        <dbReference type="Proteomes" id="UP000006034"/>
    </source>
</evidence>
<protein>
    <submittedName>
        <fullName evidence="3">Uncharacterized protein</fullName>
    </submittedName>
</protein>
<dbReference type="Gene3D" id="1.20.141.10">
    <property type="entry name" value="Chitosanase, subunit A, domain 1"/>
    <property type="match status" value="1"/>
</dbReference>
<dbReference type="Pfam" id="PF09374">
    <property type="entry name" value="PG_binding_3"/>
    <property type="match status" value="1"/>
</dbReference>
<name>E5Y5V3_BILW3</name>
<dbReference type="HOGENOM" id="CLU_082693_1_2_7"/>
<keyword evidence="4" id="KW-1185">Reference proteome</keyword>
<evidence type="ECO:0000259" key="2">
    <source>
        <dbReference type="Pfam" id="PF09374"/>
    </source>
</evidence>
<dbReference type="STRING" id="563192.HMPREF0179_01566"/>
<accession>E5Y5V3</accession>
<evidence type="ECO:0000259" key="1">
    <source>
        <dbReference type="Pfam" id="PF05838"/>
    </source>
</evidence>
<dbReference type="AlphaFoldDB" id="E5Y5V3"/>
<evidence type="ECO:0000313" key="3">
    <source>
        <dbReference type="EMBL" id="EFV44665.1"/>
    </source>
</evidence>
<dbReference type="InterPro" id="IPR023346">
    <property type="entry name" value="Lysozyme-like_dom_sf"/>
</dbReference>
<feature type="domain" description="Peptidoglycan binding" evidence="2">
    <location>
        <begin position="137"/>
        <end position="201"/>
    </location>
</feature>